<comment type="caution">
    <text evidence="1">The sequence shown here is derived from an EMBL/GenBank/DDBJ whole genome shotgun (WGS) entry which is preliminary data.</text>
</comment>
<dbReference type="PANTHER" id="PTHR34861:SF10">
    <property type="entry name" value="CYCLASE"/>
    <property type="match status" value="1"/>
</dbReference>
<organism evidence="1 2">
    <name type="scientific">Leifsonia kafniensis</name>
    <dbReference type="NCBI Taxonomy" id="475957"/>
    <lineage>
        <taxon>Bacteria</taxon>
        <taxon>Bacillati</taxon>
        <taxon>Actinomycetota</taxon>
        <taxon>Actinomycetes</taxon>
        <taxon>Micrococcales</taxon>
        <taxon>Microbacteriaceae</taxon>
        <taxon>Leifsonia</taxon>
    </lineage>
</organism>
<gene>
    <name evidence="1" type="ORF">GCM10022381_30210</name>
</gene>
<dbReference type="Gene3D" id="3.50.30.50">
    <property type="entry name" value="Putative cyclase"/>
    <property type="match status" value="1"/>
</dbReference>
<protein>
    <submittedName>
        <fullName evidence="1">Cyclase family protein</fullName>
    </submittedName>
</protein>
<dbReference type="Pfam" id="PF04199">
    <property type="entry name" value="Cyclase"/>
    <property type="match status" value="1"/>
</dbReference>
<dbReference type="Proteomes" id="UP001501803">
    <property type="component" value="Unassembled WGS sequence"/>
</dbReference>
<dbReference type="SUPFAM" id="SSF102198">
    <property type="entry name" value="Putative cyclase"/>
    <property type="match status" value="1"/>
</dbReference>
<reference evidence="2" key="1">
    <citation type="journal article" date="2019" name="Int. J. Syst. Evol. Microbiol.">
        <title>The Global Catalogue of Microorganisms (GCM) 10K type strain sequencing project: providing services to taxonomists for standard genome sequencing and annotation.</title>
        <authorList>
            <consortium name="The Broad Institute Genomics Platform"/>
            <consortium name="The Broad Institute Genome Sequencing Center for Infectious Disease"/>
            <person name="Wu L."/>
            <person name="Ma J."/>
        </authorList>
    </citation>
    <scope>NUCLEOTIDE SEQUENCE [LARGE SCALE GENOMIC DNA]</scope>
    <source>
        <strain evidence="2">JCM 17021</strain>
    </source>
</reference>
<name>A0ABP7KUP0_9MICO</name>
<evidence type="ECO:0000313" key="1">
    <source>
        <dbReference type="EMBL" id="GAA3886041.1"/>
    </source>
</evidence>
<keyword evidence="2" id="KW-1185">Reference proteome</keyword>
<accession>A0ABP7KUP0</accession>
<dbReference type="InterPro" id="IPR007325">
    <property type="entry name" value="KFase/CYL"/>
</dbReference>
<evidence type="ECO:0000313" key="2">
    <source>
        <dbReference type="Proteomes" id="UP001501803"/>
    </source>
</evidence>
<proteinExistence type="predicted"/>
<dbReference type="InterPro" id="IPR037175">
    <property type="entry name" value="KFase_sf"/>
</dbReference>
<dbReference type="PANTHER" id="PTHR34861">
    <property type="match status" value="1"/>
</dbReference>
<dbReference type="EMBL" id="BAABCN010000010">
    <property type="protein sequence ID" value="GAA3886041.1"/>
    <property type="molecule type" value="Genomic_DNA"/>
</dbReference>
<sequence>MSRDEANSIPARTWKAPTYEVTAAGKVIGGYTPTGVNNWGRWGENDVLGTTNLITPEIVANAAKLISTGRVISMALPIGTDAPAWSGRPAPQHYFTMTGTDIVASLSSPDDEPSVTFTDDYVTMAMHASTQWDSFAHWALDGVLYNGFWVGNVTAAGSRDLDISQLKESLVGRGVLLDLPRLLGVDFMEPGTLVTPQMLDDAAAKEGVEIRSGDIVIIRTGHVERWYTLETDAEREDWNARVPGVGRDTIAWLHAQDVGALVVDNPGCEVVPNELPMTVPYPFHGGALVDLGLPLGELWSLGAIADACAADGVYEFFVSAPPLNLPGGVGSVISPIAIK</sequence>